<dbReference type="GeneID" id="31050548"/>
<dbReference type="Proteomes" id="UP000203066">
    <property type="component" value="Segment"/>
</dbReference>
<gene>
    <name evidence="1" type="ORF">LbFV_ORF71</name>
</gene>
<dbReference type="EMBL" id="KY009685">
    <property type="protein sequence ID" value="AQQ79991.1"/>
    <property type="molecule type" value="Genomic_DNA"/>
</dbReference>
<evidence type="ECO:0000313" key="1">
    <source>
        <dbReference type="EMBL" id="AQQ79991.1"/>
    </source>
</evidence>
<organism evidence="1 2">
    <name type="scientific">Leptopilina boulardi filamentous virus</name>
    <dbReference type="NCBI Taxonomy" id="552509"/>
    <lineage>
        <taxon>Viruses</taxon>
        <taxon>Viruses incertae sedis</taxon>
        <taxon>Naldaviricetes</taxon>
        <taxon>Lefavirales</taxon>
        <taxon>Filamentoviridae</taxon>
        <taxon>Alphafilamentovirus</taxon>
        <taxon>Alphafilamentovirus leboulardi</taxon>
    </lineage>
</organism>
<evidence type="ECO:0000313" key="2">
    <source>
        <dbReference type="Proteomes" id="UP000203066"/>
    </source>
</evidence>
<reference evidence="1 2" key="1">
    <citation type="journal article" date="2016" name="Genome Biol. Evol.">
        <title>Genome Sequencing of the Behavior Manipulating Virus LbFV Reveals a Possible New Virus Family.</title>
        <authorList>
            <person name="Lepetit D."/>
            <person name="Gillet B."/>
            <person name="Hughes S."/>
            <person name="Kraaijeveld K."/>
            <person name="Varaldi J."/>
        </authorList>
    </citation>
    <scope>NUCLEOTIDE SEQUENCE [LARGE SCALE GENOMIC DNA]</scope>
    <source>
        <strain evidence="1">Valence Gotheron</strain>
    </source>
</reference>
<keyword evidence="2" id="KW-1185">Reference proteome</keyword>
<protein>
    <submittedName>
        <fullName evidence="1">Uncharacterized protein</fullName>
    </submittedName>
</protein>
<accession>A0A1S5YD12</accession>
<sequence length="69" mass="7754">MILRISGEKCRKILKNKLLNFMFFGTSKIFERVKLCGATLSDITKLLFSLKLPNHEILHNGLSSSNSAS</sequence>
<name>A0A1S5YD12_9VIRU</name>
<dbReference type="KEGG" id="vg:31050548"/>
<proteinExistence type="predicted"/>
<dbReference type="RefSeq" id="YP_009345675.1">
    <property type="nucleotide sequence ID" value="NC_033778.1"/>
</dbReference>